<organism evidence="2 3">
    <name type="scientific">Candidatus Spechtbacteria bacterium RIFCSPLOWO2_01_FULL_43_12</name>
    <dbReference type="NCBI Taxonomy" id="1802162"/>
    <lineage>
        <taxon>Bacteria</taxon>
        <taxon>Candidatus Spechtiibacteriota</taxon>
    </lineage>
</organism>
<evidence type="ECO:0000313" key="3">
    <source>
        <dbReference type="Proteomes" id="UP000178835"/>
    </source>
</evidence>
<evidence type="ECO:0000256" key="1">
    <source>
        <dbReference type="SAM" id="SignalP"/>
    </source>
</evidence>
<dbReference type="AlphaFoldDB" id="A0A1G2HEX0"/>
<dbReference type="Proteomes" id="UP000178835">
    <property type="component" value="Unassembled WGS sequence"/>
</dbReference>
<reference evidence="2 3" key="1">
    <citation type="journal article" date="2016" name="Nat. Commun.">
        <title>Thousands of microbial genomes shed light on interconnected biogeochemical processes in an aquifer system.</title>
        <authorList>
            <person name="Anantharaman K."/>
            <person name="Brown C.T."/>
            <person name="Hug L.A."/>
            <person name="Sharon I."/>
            <person name="Castelle C.J."/>
            <person name="Probst A.J."/>
            <person name="Thomas B.C."/>
            <person name="Singh A."/>
            <person name="Wilkins M.J."/>
            <person name="Karaoz U."/>
            <person name="Brodie E.L."/>
            <person name="Williams K.H."/>
            <person name="Hubbard S.S."/>
            <person name="Banfield J.F."/>
        </authorList>
    </citation>
    <scope>NUCLEOTIDE SEQUENCE [LARGE SCALE GENOMIC DNA]</scope>
</reference>
<proteinExistence type="predicted"/>
<feature type="signal peptide" evidence="1">
    <location>
        <begin position="1"/>
        <end position="26"/>
    </location>
</feature>
<comment type="caution">
    <text evidence="2">The sequence shown here is derived from an EMBL/GenBank/DDBJ whole genome shotgun (WGS) entry which is preliminary data.</text>
</comment>
<keyword evidence="1" id="KW-0732">Signal</keyword>
<accession>A0A1G2HEX0</accession>
<evidence type="ECO:0008006" key="4">
    <source>
        <dbReference type="Google" id="ProtNLM"/>
    </source>
</evidence>
<name>A0A1G2HEX0_9BACT</name>
<dbReference type="EMBL" id="MHOH01000011">
    <property type="protein sequence ID" value="OGZ60840.1"/>
    <property type="molecule type" value="Genomic_DNA"/>
</dbReference>
<evidence type="ECO:0000313" key="2">
    <source>
        <dbReference type="EMBL" id="OGZ60840.1"/>
    </source>
</evidence>
<protein>
    <recommendedName>
        <fullName evidence="4">Peptidase M6-like domain-containing protein</fullName>
    </recommendedName>
</protein>
<sequence length="568" mass="64041">MARKIILKIFLVSCLLLLVSVSAAQAQSVIFRVDQGFDQYNRTQLTATLQLEGQKAQYYIEDTYWNGQSGTSRAQILSTLDDVSSSFDGQIYPAVTGVFGSEWNPGIDGSSKITILISDLKNGIGGYFRDNDEHPKTVVADSNEREMFYMNTDFLGASRQLKAFAAHEFQHLINYNQKNRLRNANEEVWLNELASEIAPSIAGLNQPYSGSNLQSRVSTFLDEASNPLTRWSGQSGDYGIVSVFGNYLRDHYGDTFFTNITQNSLTGFNAINNSLALQGKIETYPEVFRNWAVAVLLNNCNVLPANTFCYLNPDLGYDNLHIQFDGGVESGSSFTNTYSSYPWEGRWYSYERDIQPKPDDHIFTFTFNNNSNSEFTLPYVVYSTDGAPKVYYLEIESGRGKFYVENFGYTVSKVVAMPINAGLNSDFQSSFTVTATTTTTVPADITESTHATEFEPALPEGALVREYGRAEVYIIKNGYKRWIPAPQIIDMYGHLRWEDIITVPAGTLGDYQISDVIRYANDPRVYRITNNGTVKTWITSEAEFTSLGYKFDMVYEINEKEFNFYPTI</sequence>
<gene>
    <name evidence="2" type="ORF">A2919_02195</name>
</gene>
<feature type="chain" id="PRO_5009583107" description="Peptidase M6-like domain-containing protein" evidence="1">
    <location>
        <begin position="27"/>
        <end position="568"/>
    </location>
</feature>